<accession>A0A9D4RMS0</accession>
<evidence type="ECO:0000313" key="2">
    <source>
        <dbReference type="Proteomes" id="UP000828390"/>
    </source>
</evidence>
<sequence length="65" mass="7286">MPNNKVAMETVSENSTHQNTLRSKIRLYSALKTAPTPGGHVFPSIMTIFELVRDIYKIDAKHVTS</sequence>
<feature type="non-terminal residue" evidence="1">
    <location>
        <position position="65"/>
    </location>
</feature>
<dbReference type="AlphaFoldDB" id="A0A9D4RMS0"/>
<reference evidence="1" key="1">
    <citation type="journal article" date="2019" name="bioRxiv">
        <title>The Genome of the Zebra Mussel, Dreissena polymorpha: A Resource for Invasive Species Research.</title>
        <authorList>
            <person name="McCartney M.A."/>
            <person name="Auch B."/>
            <person name="Kono T."/>
            <person name="Mallez S."/>
            <person name="Zhang Y."/>
            <person name="Obille A."/>
            <person name="Becker A."/>
            <person name="Abrahante J.E."/>
            <person name="Garbe J."/>
            <person name="Badalamenti J.P."/>
            <person name="Herman A."/>
            <person name="Mangelson H."/>
            <person name="Liachko I."/>
            <person name="Sullivan S."/>
            <person name="Sone E.D."/>
            <person name="Koren S."/>
            <person name="Silverstein K.A.T."/>
            <person name="Beckman K.B."/>
            <person name="Gohl D.M."/>
        </authorList>
    </citation>
    <scope>NUCLEOTIDE SEQUENCE</scope>
    <source>
        <strain evidence="1">Duluth1</strain>
        <tissue evidence="1">Whole animal</tissue>
    </source>
</reference>
<proteinExistence type="predicted"/>
<reference evidence="1" key="2">
    <citation type="submission" date="2020-11" db="EMBL/GenBank/DDBJ databases">
        <authorList>
            <person name="McCartney M.A."/>
            <person name="Auch B."/>
            <person name="Kono T."/>
            <person name="Mallez S."/>
            <person name="Becker A."/>
            <person name="Gohl D.M."/>
            <person name="Silverstein K.A.T."/>
            <person name="Koren S."/>
            <person name="Bechman K.B."/>
            <person name="Herman A."/>
            <person name="Abrahante J.E."/>
            <person name="Garbe J."/>
        </authorList>
    </citation>
    <scope>NUCLEOTIDE SEQUENCE</scope>
    <source>
        <strain evidence="1">Duluth1</strain>
        <tissue evidence="1">Whole animal</tissue>
    </source>
</reference>
<evidence type="ECO:0000313" key="1">
    <source>
        <dbReference type="EMBL" id="KAH3874124.1"/>
    </source>
</evidence>
<dbReference type="Proteomes" id="UP000828390">
    <property type="component" value="Unassembled WGS sequence"/>
</dbReference>
<organism evidence="1 2">
    <name type="scientific">Dreissena polymorpha</name>
    <name type="common">Zebra mussel</name>
    <name type="synonym">Mytilus polymorpha</name>
    <dbReference type="NCBI Taxonomy" id="45954"/>
    <lineage>
        <taxon>Eukaryota</taxon>
        <taxon>Metazoa</taxon>
        <taxon>Spiralia</taxon>
        <taxon>Lophotrochozoa</taxon>
        <taxon>Mollusca</taxon>
        <taxon>Bivalvia</taxon>
        <taxon>Autobranchia</taxon>
        <taxon>Heteroconchia</taxon>
        <taxon>Euheterodonta</taxon>
        <taxon>Imparidentia</taxon>
        <taxon>Neoheterodontei</taxon>
        <taxon>Myida</taxon>
        <taxon>Dreissenoidea</taxon>
        <taxon>Dreissenidae</taxon>
        <taxon>Dreissena</taxon>
    </lineage>
</organism>
<dbReference type="EMBL" id="JAIWYP010000002">
    <property type="protein sequence ID" value="KAH3874124.1"/>
    <property type="molecule type" value="Genomic_DNA"/>
</dbReference>
<keyword evidence="2" id="KW-1185">Reference proteome</keyword>
<gene>
    <name evidence="1" type="ORF">DPMN_037365</name>
</gene>
<comment type="caution">
    <text evidence="1">The sequence shown here is derived from an EMBL/GenBank/DDBJ whole genome shotgun (WGS) entry which is preliminary data.</text>
</comment>
<name>A0A9D4RMS0_DREPO</name>
<protein>
    <submittedName>
        <fullName evidence="1">Uncharacterized protein</fullName>
    </submittedName>
</protein>